<dbReference type="AlphaFoldDB" id="A0A803SZ78"/>
<dbReference type="InParanoid" id="A0A803SZ78"/>
<sequence>MLILRLRGKRKRLEAVRNGGSWSPKHLEPPSRCLAFSPHRCLWDFNSQKLWLGWPTAKDSGRLRRDF</sequence>
<keyword evidence="2" id="KW-1185">Reference proteome</keyword>
<evidence type="ECO:0000313" key="1">
    <source>
        <dbReference type="Ensembl" id="ENSACAP00000028268.1"/>
    </source>
</evidence>
<dbReference type="Ensembl" id="ENSACAT00000046356.1">
    <property type="protein sequence ID" value="ENSACAP00000028268.1"/>
    <property type="gene ID" value="ENSACAG00000035347.1"/>
</dbReference>
<accession>A0A803SZ78</accession>
<reference evidence="1" key="1">
    <citation type="submission" date="2009-12" db="EMBL/GenBank/DDBJ databases">
        <title>The Genome Sequence of Anolis carolinensis (Green Anole Lizard).</title>
        <authorList>
            <consortium name="The Genome Sequencing Platform"/>
            <person name="Di Palma F."/>
            <person name="Alfoldi J."/>
            <person name="Heiman D."/>
            <person name="Young S."/>
            <person name="Grabherr M."/>
            <person name="Johnson J."/>
            <person name="Lander E.S."/>
            <person name="Lindblad-Toh K."/>
        </authorList>
    </citation>
    <scope>NUCLEOTIDE SEQUENCE [LARGE SCALE GENOMIC DNA]</scope>
    <source>
        <strain evidence="1">JBL SC #1</strain>
    </source>
</reference>
<protein>
    <submittedName>
        <fullName evidence="1">Uncharacterized protein</fullName>
    </submittedName>
</protein>
<reference evidence="1" key="3">
    <citation type="submission" date="2025-09" db="UniProtKB">
        <authorList>
            <consortium name="Ensembl"/>
        </authorList>
    </citation>
    <scope>IDENTIFICATION</scope>
</reference>
<reference evidence="1" key="2">
    <citation type="submission" date="2025-08" db="UniProtKB">
        <authorList>
            <consortium name="Ensembl"/>
        </authorList>
    </citation>
    <scope>IDENTIFICATION</scope>
</reference>
<organism evidence="1 2">
    <name type="scientific">Anolis carolinensis</name>
    <name type="common">Green anole</name>
    <name type="synonym">American chameleon</name>
    <dbReference type="NCBI Taxonomy" id="28377"/>
    <lineage>
        <taxon>Eukaryota</taxon>
        <taxon>Metazoa</taxon>
        <taxon>Chordata</taxon>
        <taxon>Craniata</taxon>
        <taxon>Vertebrata</taxon>
        <taxon>Euteleostomi</taxon>
        <taxon>Lepidosauria</taxon>
        <taxon>Squamata</taxon>
        <taxon>Bifurcata</taxon>
        <taxon>Unidentata</taxon>
        <taxon>Episquamata</taxon>
        <taxon>Toxicofera</taxon>
        <taxon>Iguania</taxon>
        <taxon>Dactyloidae</taxon>
        <taxon>Anolis</taxon>
    </lineage>
</organism>
<proteinExistence type="predicted"/>
<dbReference type="Proteomes" id="UP000001646">
    <property type="component" value="Unplaced"/>
</dbReference>
<evidence type="ECO:0000313" key="2">
    <source>
        <dbReference type="Proteomes" id="UP000001646"/>
    </source>
</evidence>
<name>A0A803SZ78_ANOCA</name>